<dbReference type="InterPro" id="IPR024442">
    <property type="entry name" value="Transposase_Zn_ribbon"/>
</dbReference>
<feature type="domain" description="Transposase zinc-ribbon" evidence="1">
    <location>
        <begin position="2"/>
        <end position="49"/>
    </location>
</feature>
<dbReference type="Proteomes" id="UP000194012">
    <property type="component" value="Unassembled WGS sequence"/>
</dbReference>
<dbReference type="AlphaFoldDB" id="A0A1X7ADQ5"/>
<dbReference type="Pfam" id="PF12760">
    <property type="entry name" value="Zn_ribbon_IS1595"/>
    <property type="match status" value="1"/>
</dbReference>
<organism evidence="2 3">
    <name type="scientific">Roseovarius gaetbuli</name>
    <dbReference type="NCBI Taxonomy" id="1356575"/>
    <lineage>
        <taxon>Bacteria</taxon>
        <taxon>Pseudomonadati</taxon>
        <taxon>Pseudomonadota</taxon>
        <taxon>Alphaproteobacteria</taxon>
        <taxon>Rhodobacterales</taxon>
        <taxon>Roseobacteraceae</taxon>
        <taxon>Roseovarius</taxon>
    </lineage>
</organism>
<reference evidence="3" key="1">
    <citation type="submission" date="2017-03" db="EMBL/GenBank/DDBJ databases">
        <authorList>
            <person name="Rodrigo-Torres L."/>
            <person name="Arahal R.D."/>
            <person name="Lucena T."/>
        </authorList>
    </citation>
    <scope>NUCLEOTIDE SEQUENCE [LARGE SCALE GENOMIC DNA]</scope>
    <source>
        <strain evidence="3">CECT 8370</strain>
    </source>
</reference>
<keyword evidence="3" id="KW-1185">Reference proteome</keyword>
<evidence type="ECO:0000313" key="3">
    <source>
        <dbReference type="Proteomes" id="UP000194012"/>
    </source>
</evidence>
<dbReference type="EMBL" id="FWFJ01000103">
    <property type="protein sequence ID" value="SLN77174.1"/>
    <property type="molecule type" value="Genomic_DNA"/>
</dbReference>
<accession>A0A1X7ADQ5</accession>
<name>A0A1X7ADQ5_9RHOB</name>
<evidence type="ECO:0000259" key="1">
    <source>
        <dbReference type="Pfam" id="PF12760"/>
    </source>
</evidence>
<evidence type="ECO:0000313" key="2">
    <source>
        <dbReference type="EMBL" id="SLN77174.1"/>
    </source>
</evidence>
<sequence>MSEEEARTAFRQIRWTETEGEPICPECGCVDHYDLKTRQVYKCKGCAKQFSITSGTIFASRKLQVRDILAAIAIFINGAKGYSALQLSRETPCFLPVEIVERPVTEEPGPARAANAASAHSAIEIDIAGGHQLRIVGGYDPEALARLIRGLSA</sequence>
<proteinExistence type="predicted"/>
<gene>
    <name evidence="2" type="ORF">ROG8370_03946</name>
</gene>
<protein>
    <submittedName>
        <fullName evidence="2">Transposase zinc-ribbon domain protein</fullName>
    </submittedName>
</protein>